<dbReference type="InParanoid" id="G4TKU6"/>
<keyword evidence="3" id="KW-1185">Reference proteome</keyword>
<sequence length="87" mass="9696">MVRDQRSLRAASGGRRADSVAYDRRYDYLLSQRAYVQETSEEQVASQTKGLSPTATTHERCALAEPARQRGDCGDHLPTHYALGNAR</sequence>
<organism evidence="2 3">
    <name type="scientific">Serendipita indica (strain DSM 11827)</name>
    <name type="common">Root endophyte fungus</name>
    <name type="synonym">Piriformospora indica</name>
    <dbReference type="NCBI Taxonomy" id="1109443"/>
    <lineage>
        <taxon>Eukaryota</taxon>
        <taxon>Fungi</taxon>
        <taxon>Dikarya</taxon>
        <taxon>Basidiomycota</taxon>
        <taxon>Agaricomycotina</taxon>
        <taxon>Agaricomycetes</taxon>
        <taxon>Sebacinales</taxon>
        <taxon>Serendipitaceae</taxon>
        <taxon>Serendipita</taxon>
    </lineage>
</organism>
<gene>
    <name evidence="2" type="ORF">PIIN_05874</name>
</gene>
<evidence type="ECO:0000256" key="1">
    <source>
        <dbReference type="SAM" id="MobiDB-lite"/>
    </source>
</evidence>
<evidence type="ECO:0000313" key="3">
    <source>
        <dbReference type="Proteomes" id="UP000007148"/>
    </source>
</evidence>
<proteinExistence type="predicted"/>
<evidence type="ECO:0000313" key="2">
    <source>
        <dbReference type="EMBL" id="CCA71939.1"/>
    </source>
</evidence>
<reference evidence="2 3" key="1">
    <citation type="journal article" date="2011" name="PLoS Pathog.">
        <title>Endophytic Life Strategies Decoded by Genome and Transcriptome Analyses of the Mutualistic Root Symbiont Piriformospora indica.</title>
        <authorList>
            <person name="Zuccaro A."/>
            <person name="Lahrmann U."/>
            <person name="Guldener U."/>
            <person name="Langen G."/>
            <person name="Pfiffi S."/>
            <person name="Biedenkopf D."/>
            <person name="Wong P."/>
            <person name="Samans B."/>
            <person name="Grimm C."/>
            <person name="Basiewicz M."/>
            <person name="Murat C."/>
            <person name="Martin F."/>
            <person name="Kogel K.H."/>
        </authorList>
    </citation>
    <scope>NUCLEOTIDE SEQUENCE [LARGE SCALE GENOMIC DNA]</scope>
    <source>
        <strain evidence="2 3">DSM 11827</strain>
    </source>
</reference>
<dbReference type="Proteomes" id="UP000007148">
    <property type="component" value="Unassembled WGS sequence"/>
</dbReference>
<feature type="compositionally biased region" description="Basic and acidic residues" evidence="1">
    <location>
        <begin position="67"/>
        <end position="78"/>
    </location>
</feature>
<dbReference type="HOGENOM" id="CLU_2484140_0_0_1"/>
<comment type="caution">
    <text evidence="2">The sequence shown here is derived from an EMBL/GenBank/DDBJ whole genome shotgun (WGS) entry which is preliminary data.</text>
</comment>
<name>G4TKU6_SERID</name>
<dbReference type="AlphaFoldDB" id="G4TKU6"/>
<accession>G4TKU6</accession>
<feature type="region of interest" description="Disordered" evidence="1">
    <location>
        <begin position="67"/>
        <end position="87"/>
    </location>
</feature>
<protein>
    <submittedName>
        <fullName evidence="2">Uncharacterized protein</fullName>
    </submittedName>
</protein>
<dbReference type="EMBL" id="CAFZ01000141">
    <property type="protein sequence ID" value="CCA71939.1"/>
    <property type="molecule type" value="Genomic_DNA"/>
</dbReference>